<protein>
    <recommendedName>
        <fullName evidence="11">MFS transporter</fullName>
    </recommendedName>
</protein>
<dbReference type="PANTHER" id="PTHR42718:SF9">
    <property type="entry name" value="MAJOR FACILITATOR SUPERFAMILY MULTIDRUG TRANSPORTER MFSC"/>
    <property type="match status" value="1"/>
</dbReference>
<organism evidence="9 10">
    <name type="scientific">Streptomyces thioluteus</name>
    <dbReference type="NCBI Taxonomy" id="66431"/>
    <lineage>
        <taxon>Bacteria</taxon>
        <taxon>Bacillati</taxon>
        <taxon>Actinomycetota</taxon>
        <taxon>Actinomycetes</taxon>
        <taxon>Kitasatosporales</taxon>
        <taxon>Streptomycetaceae</taxon>
        <taxon>Streptomyces</taxon>
    </lineage>
</organism>
<feature type="compositionally biased region" description="Basic residues" evidence="7">
    <location>
        <begin position="93"/>
        <end position="139"/>
    </location>
</feature>
<dbReference type="Proteomes" id="UP001501102">
    <property type="component" value="Unassembled WGS sequence"/>
</dbReference>
<comment type="caution">
    <text evidence="9">The sequence shown here is derived from an EMBL/GenBank/DDBJ whole genome shotgun (WGS) entry which is preliminary data.</text>
</comment>
<keyword evidence="4 8" id="KW-1133">Transmembrane helix</keyword>
<keyword evidence="2" id="KW-0813">Transport</keyword>
<evidence type="ECO:0000256" key="1">
    <source>
        <dbReference type="ARBA" id="ARBA00004141"/>
    </source>
</evidence>
<sequence>MSSDESGIPSVTAPHPVRAAAPPAGRPGAPSPSAALIVSLLGFTVITIDVSAVTIALPAIRSSLHGGMTGLQWVVDAYTLMFAALMLSAGGARRPRGRPARLHRGRRAVHPRVPRLRPRARHRLADRRAHRPGRGRRPS</sequence>
<evidence type="ECO:0000256" key="2">
    <source>
        <dbReference type="ARBA" id="ARBA00022448"/>
    </source>
</evidence>
<dbReference type="RefSeq" id="WP_344963250.1">
    <property type="nucleotide sequence ID" value="NZ_BAAAXZ010000101.1"/>
</dbReference>
<keyword evidence="3 8" id="KW-0812">Transmembrane</keyword>
<feature type="region of interest" description="Disordered" evidence="7">
    <location>
        <begin position="1"/>
        <end position="28"/>
    </location>
</feature>
<keyword evidence="5 8" id="KW-0472">Membrane</keyword>
<dbReference type="PANTHER" id="PTHR42718">
    <property type="entry name" value="MAJOR FACILITATOR SUPERFAMILY MULTIDRUG TRANSPORTER MFSC"/>
    <property type="match status" value="1"/>
</dbReference>
<feature type="compositionally biased region" description="Low complexity" evidence="7">
    <location>
        <begin position="13"/>
        <end position="28"/>
    </location>
</feature>
<dbReference type="InterPro" id="IPR036259">
    <property type="entry name" value="MFS_trans_sf"/>
</dbReference>
<evidence type="ECO:0000256" key="8">
    <source>
        <dbReference type="SAM" id="Phobius"/>
    </source>
</evidence>
<evidence type="ECO:0000256" key="3">
    <source>
        <dbReference type="ARBA" id="ARBA00022692"/>
    </source>
</evidence>
<evidence type="ECO:0000313" key="9">
    <source>
        <dbReference type="EMBL" id="GAA2929304.1"/>
    </source>
</evidence>
<evidence type="ECO:0000256" key="6">
    <source>
        <dbReference type="ARBA" id="ARBA00023251"/>
    </source>
</evidence>
<gene>
    <name evidence="9" type="ORF">GCM10020221_26410</name>
</gene>
<dbReference type="EMBL" id="BAAAXZ010000101">
    <property type="protein sequence ID" value="GAA2929304.1"/>
    <property type="molecule type" value="Genomic_DNA"/>
</dbReference>
<reference evidence="9 10" key="1">
    <citation type="journal article" date="2019" name="Int. J. Syst. Evol. Microbiol.">
        <title>The Global Catalogue of Microorganisms (GCM) 10K type strain sequencing project: providing services to taxonomists for standard genome sequencing and annotation.</title>
        <authorList>
            <consortium name="The Broad Institute Genomics Platform"/>
            <consortium name="The Broad Institute Genome Sequencing Center for Infectious Disease"/>
            <person name="Wu L."/>
            <person name="Ma J."/>
        </authorList>
    </citation>
    <scope>NUCLEOTIDE SEQUENCE [LARGE SCALE GENOMIC DNA]</scope>
    <source>
        <strain evidence="9 10">JCM 4087</strain>
    </source>
</reference>
<proteinExistence type="predicted"/>
<keyword evidence="10" id="KW-1185">Reference proteome</keyword>
<feature type="transmembrane region" description="Helical" evidence="8">
    <location>
        <begin position="34"/>
        <end position="59"/>
    </location>
</feature>
<dbReference type="SUPFAM" id="SSF103473">
    <property type="entry name" value="MFS general substrate transporter"/>
    <property type="match status" value="1"/>
</dbReference>
<keyword evidence="6" id="KW-0046">Antibiotic resistance</keyword>
<evidence type="ECO:0000313" key="10">
    <source>
        <dbReference type="Proteomes" id="UP001501102"/>
    </source>
</evidence>
<name>A0ABN3WVD0_STRTU</name>
<feature type="region of interest" description="Disordered" evidence="7">
    <location>
        <begin position="92"/>
        <end position="139"/>
    </location>
</feature>
<evidence type="ECO:0008006" key="11">
    <source>
        <dbReference type="Google" id="ProtNLM"/>
    </source>
</evidence>
<accession>A0ABN3WVD0</accession>
<comment type="subcellular location">
    <subcellularLocation>
        <location evidence="1">Membrane</location>
        <topology evidence="1">Multi-pass membrane protein</topology>
    </subcellularLocation>
</comment>
<feature type="transmembrane region" description="Helical" evidence="8">
    <location>
        <begin position="71"/>
        <end position="92"/>
    </location>
</feature>
<evidence type="ECO:0000256" key="7">
    <source>
        <dbReference type="SAM" id="MobiDB-lite"/>
    </source>
</evidence>
<evidence type="ECO:0000256" key="5">
    <source>
        <dbReference type="ARBA" id="ARBA00023136"/>
    </source>
</evidence>
<evidence type="ECO:0000256" key="4">
    <source>
        <dbReference type="ARBA" id="ARBA00022989"/>
    </source>
</evidence>